<evidence type="ECO:0000313" key="3">
    <source>
        <dbReference type="Proteomes" id="UP000245998"/>
    </source>
</evidence>
<dbReference type="InterPro" id="IPR014957">
    <property type="entry name" value="IDEAL_dom"/>
</dbReference>
<dbReference type="SMART" id="SM00914">
    <property type="entry name" value="IDEAL"/>
    <property type="match status" value="1"/>
</dbReference>
<dbReference type="Gene3D" id="4.10.810.10">
    <property type="entry name" value="Virus Scaffolding Protein, Chain A"/>
    <property type="match status" value="1"/>
</dbReference>
<feature type="domain" description="IDEAL" evidence="1">
    <location>
        <begin position="34"/>
        <end position="70"/>
    </location>
</feature>
<dbReference type="OrthoDB" id="2989967at2"/>
<protein>
    <recommendedName>
        <fullName evidence="1">IDEAL domain-containing protein</fullName>
    </recommendedName>
</protein>
<keyword evidence="3" id="KW-1185">Reference proteome</keyword>
<organism evidence="2 3">
    <name type="scientific">Pueribacillus theae</name>
    <dbReference type="NCBI Taxonomy" id="2171751"/>
    <lineage>
        <taxon>Bacteria</taxon>
        <taxon>Bacillati</taxon>
        <taxon>Bacillota</taxon>
        <taxon>Bacilli</taxon>
        <taxon>Bacillales</taxon>
        <taxon>Bacillaceae</taxon>
        <taxon>Pueribacillus</taxon>
    </lineage>
</organism>
<reference evidence="2 3" key="1">
    <citation type="submission" date="2018-04" db="EMBL/GenBank/DDBJ databases">
        <title>Camelliibacillus theae gen. nov., sp. nov., isolated from Pu'er tea.</title>
        <authorList>
            <person name="Niu L."/>
        </authorList>
    </citation>
    <scope>NUCLEOTIDE SEQUENCE [LARGE SCALE GENOMIC DNA]</scope>
    <source>
        <strain evidence="2 3">T8</strain>
    </source>
</reference>
<accession>A0A2U1K7B1</accession>
<dbReference type="AlphaFoldDB" id="A0A2U1K7B1"/>
<comment type="caution">
    <text evidence="2">The sequence shown here is derived from an EMBL/GenBank/DDBJ whole genome shotgun (WGS) entry which is preliminary data.</text>
</comment>
<dbReference type="InterPro" id="IPR027393">
    <property type="entry name" value="Virus_scaffolding_prot_C"/>
</dbReference>
<gene>
    <name evidence="2" type="ORF">DCC39_02170</name>
</gene>
<dbReference type="RefSeq" id="WP_116553233.1">
    <property type="nucleotide sequence ID" value="NZ_QCZG01000002.1"/>
</dbReference>
<dbReference type="Proteomes" id="UP000245998">
    <property type="component" value="Unassembled WGS sequence"/>
</dbReference>
<name>A0A2U1K7B1_9BACI</name>
<evidence type="ECO:0000313" key="2">
    <source>
        <dbReference type="EMBL" id="PWA13272.1"/>
    </source>
</evidence>
<dbReference type="Pfam" id="PF08858">
    <property type="entry name" value="IDEAL"/>
    <property type="match status" value="1"/>
</dbReference>
<proteinExistence type="predicted"/>
<evidence type="ECO:0000259" key="1">
    <source>
        <dbReference type="SMART" id="SM00914"/>
    </source>
</evidence>
<sequence>MRHENSYKENMKKSAMDRKRKEDAFMLDIFSQMVIDEALFKAKKEEMKAQIDCALDNHDEEKFYSLSKQYKELLKKYA</sequence>
<dbReference type="EMBL" id="QCZG01000002">
    <property type="protein sequence ID" value="PWA13272.1"/>
    <property type="molecule type" value="Genomic_DNA"/>
</dbReference>